<reference evidence="2 3" key="1">
    <citation type="journal article" date="2024" name="G3 (Bethesda)">
        <title>Genome assembly of Hibiscus sabdariffa L. provides insights into metabolisms of medicinal natural products.</title>
        <authorList>
            <person name="Kim T."/>
        </authorList>
    </citation>
    <scope>NUCLEOTIDE SEQUENCE [LARGE SCALE GENOMIC DNA]</scope>
    <source>
        <strain evidence="2">TK-2024</strain>
        <tissue evidence="2">Old leaves</tissue>
    </source>
</reference>
<name>A0ABR2U1A5_9ROSI</name>
<evidence type="ECO:0000313" key="2">
    <source>
        <dbReference type="EMBL" id="KAK9043515.1"/>
    </source>
</evidence>
<sequence length="98" mass="11252">MSNFINQTCSRSSRPNVQELVRWKRPPDGSLLEAELWGISKGLSASWSIEIRRLIIEVDSVEVIKLFRHYVNGAATLSLVPYIMAMMNRPWAIKLEHV</sequence>
<dbReference type="InterPro" id="IPR044730">
    <property type="entry name" value="RNase_H-like_dom_plant"/>
</dbReference>
<protein>
    <recommendedName>
        <fullName evidence="1">RNase H type-1 domain-containing protein</fullName>
    </recommendedName>
</protein>
<dbReference type="CDD" id="cd06222">
    <property type="entry name" value="RNase_H_like"/>
    <property type="match status" value="1"/>
</dbReference>
<evidence type="ECO:0000259" key="1">
    <source>
        <dbReference type="Pfam" id="PF13456"/>
    </source>
</evidence>
<dbReference type="Proteomes" id="UP001396334">
    <property type="component" value="Unassembled WGS sequence"/>
</dbReference>
<gene>
    <name evidence="2" type="ORF">V6N11_071853</name>
</gene>
<dbReference type="EMBL" id="JBBPBN010000003">
    <property type="protein sequence ID" value="KAK9043515.1"/>
    <property type="molecule type" value="Genomic_DNA"/>
</dbReference>
<comment type="caution">
    <text evidence="2">The sequence shown here is derived from an EMBL/GenBank/DDBJ whole genome shotgun (WGS) entry which is preliminary data.</text>
</comment>
<dbReference type="Pfam" id="PF13456">
    <property type="entry name" value="RVT_3"/>
    <property type="match status" value="1"/>
</dbReference>
<organism evidence="2 3">
    <name type="scientific">Hibiscus sabdariffa</name>
    <name type="common">roselle</name>
    <dbReference type="NCBI Taxonomy" id="183260"/>
    <lineage>
        <taxon>Eukaryota</taxon>
        <taxon>Viridiplantae</taxon>
        <taxon>Streptophyta</taxon>
        <taxon>Embryophyta</taxon>
        <taxon>Tracheophyta</taxon>
        <taxon>Spermatophyta</taxon>
        <taxon>Magnoliopsida</taxon>
        <taxon>eudicotyledons</taxon>
        <taxon>Gunneridae</taxon>
        <taxon>Pentapetalae</taxon>
        <taxon>rosids</taxon>
        <taxon>malvids</taxon>
        <taxon>Malvales</taxon>
        <taxon>Malvaceae</taxon>
        <taxon>Malvoideae</taxon>
        <taxon>Hibiscus</taxon>
    </lineage>
</organism>
<dbReference type="InterPro" id="IPR002156">
    <property type="entry name" value="RNaseH_domain"/>
</dbReference>
<keyword evidence="3" id="KW-1185">Reference proteome</keyword>
<accession>A0ABR2U1A5</accession>
<feature type="domain" description="RNase H type-1" evidence="1">
    <location>
        <begin position="27"/>
        <end position="98"/>
    </location>
</feature>
<proteinExistence type="predicted"/>
<evidence type="ECO:0000313" key="3">
    <source>
        <dbReference type="Proteomes" id="UP001396334"/>
    </source>
</evidence>